<feature type="domain" description="DZANK-type" evidence="2">
    <location>
        <begin position="4"/>
        <end position="50"/>
    </location>
</feature>
<organism evidence="3 4">
    <name type="scientific">Candidatus Caccosoma faecigallinarum</name>
    <dbReference type="NCBI Taxonomy" id="2840720"/>
    <lineage>
        <taxon>Bacteria</taxon>
        <taxon>Bacillati</taxon>
        <taxon>Bacillota</taxon>
        <taxon>Bacillota incertae sedis</taxon>
        <taxon>Candidatus Caccosoma</taxon>
    </lineage>
</organism>
<dbReference type="InterPro" id="IPR029037">
    <property type="entry name" value="DUF1407/YfgJ-like_sf"/>
</dbReference>
<dbReference type="Gene3D" id="2.10.290.10">
    <property type="entry name" value="YfgJ-like"/>
    <property type="match status" value="1"/>
</dbReference>
<keyword evidence="1" id="KW-0472">Membrane</keyword>
<dbReference type="SUPFAM" id="SSF161187">
    <property type="entry name" value="YfgJ-like"/>
    <property type="match status" value="1"/>
</dbReference>
<evidence type="ECO:0000259" key="2">
    <source>
        <dbReference type="Pfam" id="PF12773"/>
    </source>
</evidence>
<proteinExistence type="predicted"/>
<evidence type="ECO:0000256" key="1">
    <source>
        <dbReference type="SAM" id="Phobius"/>
    </source>
</evidence>
<sequence length="135" mass="15034">MKICHHCQKKFSDEFSFCPTCGKPLEEEQKVIFCPYCGEALAGEKICPKCHHSLDLNLNPSTNSSQTKVVSNKQPFQISYSTISAALGLLIAFLSLAFIFIPFFKVSLLGDTISDSEGIIYFLTDIFELKDLGLK</sequence>
<reference evidence="3" key="1">
    <citation type="submission" date="2020-10" db="EMBL/GenBank/DDBJ databases">
        <authorList>
            <person name="Gilroy R."/>
        </authorList>
    </citation>
    <scope>NUCLEOTIDE SEQUENCE</scope>
    <source>
        <strain evidence="3">14508</strain>
    </source>
</reference>
<accession>A0A9D1G873</accession>
<dbReference type="Pfam" id="PF12773">
    <property type="entry name" value="DZR"/>
    <property type="match status" value="1"/>
</dbReference>
<keyword evidence="1" id="KW-1133">Transmembrane helix</keyword>
<dbReference type="Proteomes" id="UP000886893">
    <property type="component" value="Unassembled WGS sequence"/>
</dbReference>
<reference evidence="3" key="2">
    <citation type="journal article" date="2021" name="PeerJ">
        <title>Extensive microbial diversity within the chicken gut microbiome revealed by metagenomics and culture.</title>
        <authorList>
            <person name="Gilroy R."/>
            <person name="Ravi A."/>
            <person name="Getino M."/>
            <person name="Pursley I."/>
            <person name="Horton D.L."/>
            <person name="Alikhan N.F."/>
            <person name="Baker D."/>
            <person name="Gharbi K."/>
            <person name="Hall N."/>
            <person name="Watson M."/>
            <person name="Adriaenssens E.M."/>
            <person name="Foster-Nyarko E."/>
            <person name="Jarju S."/>
            <person name="Secka A."/>
            <person name="Antonio M."/>
            <person name="Oren A."/>
            <person name="Chaudhuri R.R."/>
            <person name="La Ragione R."/>
            <person name="Hildebrand F."/>
            <person name="Pallen M.J."/>
        </authorList>
    </citation>
    <scope>NUCLEOTIDE SEQUENCE</scope>
    <source>
        <strain evidence="3">14508</strain>
    </source>
</reference>
<comment type="caution">
    <text evidence="3">The sequence shown here is derived from an EMBL/GenBank/DDBJ whole genome shotgun (WGS) entry which is preliminary data.</text>
</comment>
<dbReference type="AlphaFoldDB" id="A0A9D1G873"/>
<evidence type="ECO:0000313" key="4">
    <source>
        <dbReference type="Proteomes" id="UP000886893"/>
    </source>
</evidence>
<protein>
    <submittedName>
        <fullName evidence="3">Zinc ribbon domain-containing protein</fullName>
    </submittedName>
</protein>
<dbReference type="InterPro" id="IPR025874">
    <property type="entry name" value="DZR"/>
</dbReference>
<gene>
    <name evidence="3" type="ORF">IAD04_02070</name>
</gene>
<dbReference type="EMBL" id="DVKI01000065">
    <property type="protein sequence ID" value="HIT17152.1"/>
    <property type="molecule type" value="Genomic_DNA"/>
</dbReference>
<feature type="transmembrane region" description="Helical" evidence="1">
    <location>
        <begin position="83"/>
        <end position="104"/>
    </location>
</feature>
<keyword evidence="1" id="KW-0812">Transmembrane</keyword>
<evidence type="ECO:0000313" key="3">
    <source>
        <dbReference type="EMBL" id="HIT17152.1"/>
    </source>
</evidence>
<name>A0A9D1G873_9FIRM</name>
<feature type="non-terminal residue" evidence="3">
    <location>
        <position position="135"/>
    </location>
</feature>